<dbReference type="GO" id="GO:0016020">
    <property type="term" value="C:membrane"/>
    <property type="evidence" value="ECO:0007669"/>
    <property type="project" value="UniProtKB-SubCell"/>
</dbReference>
<dbReference type="InterPro" id="IPR050925">
    <property type="entry name" value="Rhomboid_protease_S54"/>
</dbReference>
<keyword evidence="4" id="KW-0378">Hydrolase</keyword>
<evidence type="ECO:0000256" key="2">
    <source>
        <dbReference type="ARBA" id="ARBA00009045"/>
    </source>
</evidence>
<keyword evidence="5 7" id="KW-1133">Transmembrane helix</keyword>
<feature type="domain" description="Peptidase S54 rhomboid" evidence="8">
    <location>
        <begin position="196"/>
        <end position="340"/>
    </location>
</feature>
<evidence type="ECO:0000256" key="1">
    <source>
        <dbReference type="ARBA" id="ARBA00004141"/>
    </source>
</evidence>
<evidence type="ECO:0000256" key="3">
    <source>
        <dbReference type="ARBA" id="ARBA00022692"/>
    </source>
</evidence>
<accession>A0A9D2EK78</accession>
<dbReference type="Gene3D" id="1.20.1540.10">
    <property type="entry name" value="Rhomboid-like"/>
    <property type="match status" value="1"/>
</dbReference>
<evidence type="ECO:0000259" key="8">
    <source>
        <dbReference type="Pfam" id="PF01694"/>
    </source>
</evidence>
<name>A0A9D2EK78_9FIRM</name>
<dbReference type="PANTHER" id="PTHR43731">
    <property type="entry name" value="RHOMBOID PROTEASE"/>
    <property type="match status" value="1"/>
</dbReference>
<reference evidence="9" key="2">
    <citation type="submission" date="2021-04" db="EMBL/GenBank/DDBJ databases">
        <authorList>
            <person name="Gilroy R."/>
        </authorList>
    </citation>
    <scope>NUCLEOTIDE SEQUENCE</scope>
    <source>
        <strain evidence="9">CHK179-28034</strain>
    </source>
</reference>
<proteinExistence type="inferred from homology"/>
<organism evidence="9 10">
    <name type="scientific">Candidatus Anaerobutyricum stercoris</name>
    <dbReference type="NCBI Taxonomy" id="2838457"/>
    <lineage>
        <taxon>Bacteria</taxon>
        <taxon>Bacillati</taxon>
        <taxon>Bacillota</taxon>
        <taxon>Clostridia</taxon>
        <taxon>Lachnospirales</taxon>
        <taxon>Lachnospiraceae</taxon>
        <taxon>Anaerobutyricum</taxon>
    </lineage>
</organism>
<evidence type="ECO:0000256" key="5">
    <source>
        <dbReference type="ARBA" id="ARBA00022989"/>
    </source>
</evidence>
<sequence length="343" mass="38671">MDFINELQRFLNRQGFVRVKADGGLLWMKEKETKIELIEIIPERLPGQNRLPVARQEERIGRLENQIMIRLGKKTERLTLMLFRGMPEGRTVEEIMPYPNIWCLDMSGGRLFIYEHQRGDFYGMKDRLEQFLGDYRRAEQTADKNELRRMFRPVNTALVGINIMVFLILGLMGNVMDAVFMADHGAMVWDAVVEQGEYYRLFTSTFMHFGVEHLVQNMLILLLIGPRLERILGGGKYLAVYLGSGIAASLTSLFVTLARDPYTVSAGASGAIFGVMGGLLFLIIKDVVQKKRKRMEEIGLSGMIFVIVSALSYGFTTTGVDNAAHVGGLVCGFVLTGILSIRK</sequence>
<feature type="transmembrane region" description="Helical" evidence="7">
    <location>
        <begin position="322"/>
        <end position="341"/>
    </location>
</feature>
<dbReference type="GO" id="GO:0006508">
    <property type="term" value="P:proteolysis"/>
    <property type="evidence" value="ECO:0007669"/>
    <property type="project" value="UniProtKB-KW"/>
</dbReference>
<dbReference type="InterPro" id="IPR022764">
    <property type="entry name" value="Peptidase_S54_rhomboid_dom"/>
</dbReference>
<evidence type="ECO:0000256" key="4">
    <source>
        <dbReference type="ARBA" id="ARBA00022801"/>
    </source>
</evidence>
<evidence type="ECO:0000313" key="9">
    <source>
        <dbReference type="EMBL" id="HIZ39033.1"/>
    </source>
</evidence>
<feature type="transmembrane region" description="Helical" evidence="7">
    <location>
        <begin position="237"/>
        <end position="258"/>
    </location>
</feature>
<evidence type="ECO:0000256" key="7">
    <source>
        <dbReference type="SAM" id="Phobius"/>
    </source>
</evidence>
<feature type="transmembrane region" description="Helical" evidence="7">
    <location>
        <begin position="201"/>
        <end position="225"/>
    </location>
</feature>
<comment type="similarity">
    <text evidence="2">Belongs to the peptidase S54 family.</text>
</comment>
<dbReference type="GO" id="GO:0004252">
    <property type="term" value="F:serine-type endopeptidase activity"/>
    <property type="evidence" value="ECO:0007669"/>
    <property type="project" value="InterPro"/>
</dbReference>
<keyword evidence="9" id="KW-0645">Protease</keyword>
<dbReference type="SUPFAM" id="SSF144091">
    <property type="entry name" value="Rhomboid-like"/>
    <property type="match status" value="1"/>
</dbReference>
<feature type="transmembrane region" description="Helical" evidence="7">
    <location>
        <begin position="157"/>
        <end position="181"/>
    </location>
</feature>
<feature type="transmembrane region" description="Helical" evidence="7">
    <location>
        <begin position="296"/>
        <end position="316"/>
    </location>
</feature>
<dbReference type="Proteomes" id="UP000824049">
    <property type="component" value="Unassembled WGS sequence"/>
</dbReference>
<gene>
    <name evidence="9" type="ORF">H9968_03775</name>
</gene>
<feature type="transmembrane region" description="Helical" evidence="7">
    <location>
        <begin position="264"/>
        <end position="284"/>
    </location>
</feature>
<dbReference type="InterPro" id="IPR035952">
    <property type="entry name" value="Rhomboid-like_sf"/>
</dbReference>
<keyword evidence="6 7" id="KW-0472">Membrane</keyword>
<evidence type="ECO:0000256" key="6">
    <source>
        <dbReference type="ARBA" id="ARBA00023136"/>
    </source>
</evidence>
<dbReference type="AlphaFoldDB" id="A0A9D2EK78"/>
<reference evidence="9" key="1">
    <citation type="journal article" date="2021" name="PeerJ">
        <title>Extensive microbial diversity within the chicken gut microbiome revealed by metagenomics and culture.</title>
        <authorList>
            <person name="Gilroy R."/>
            <person name="Ravi A."/>
            <person name="Getino M."/>
            <person name="Pursley I."/>
            <person name="Horton D.L."/>
            <person name="Alikhan N.F."/>
            <person name="Baker D."/>
            <person name="Gharbi K."/>
            <person name="Hall N."/>
            <person name="Watson M."/>
            <person name="Adriaenssens E.M."/>
            <person name="Foster-Nyarko E."/>
            <person name="Jarju S."/>
            <person name="Secka A."/>
            <person name="Antonio M."/>
            <person name="Oren A."/>
            <person name="Chaudhuri R.R."/>
            <person name="La Ragione R."/>
            <person name="Hildebrand F."/>
            <person name="Pallen M.J."/>
        </authorList>
    </citation>
    <scope>NUCLEOTIDE SEQUENCE</scope>
    <source>
        <strain evidence="9">CHK179-28034</strain>
    </source>
</reference>
<dbReference type="PANTHER" id="PTHR43731:SF14">
    <property type="entry name" value="PRESENILIN-ASSOCIATED RHOMBOID-LIKE PROTEIN, MITOCHONDRIAL"/>
    <property type="match status" value="1"/>
</dbReference>
<comment type="caution">
    <text evidence="9">The sequence shown here is derived from an EMBL/GenBank/DDBJ whole genome shotgun (WGS) entry which is preliminary data.</text>
</comment>
<comment type="subcellular location">
    <subcellularLocation>
        <location evidence="1">Membrane</location>
        <topology evidence="1">Multi-pass membrane protein</topology>
    </subcellularLocation>
</comment>
<keyword evidence="3 7" id="KW-0812">Transmembrane</keyword>
<dbReference type="Pfam" id="PF01694">
    <property type="entry name" value="Rhomboid"/>
    <property type="match status" value="1"/>
</dbReference>
<protein>
    <submittedName>
        <fullName evidence="9">Rhomboid family intramembrane serine protease</fullName>
    </submittedName>
</protein>
<evidence type="ECO:0000313" key="10">
    <source>
        <dbReference type="Proteomes" id="UP000824049"/>
    </source>
</evidence>
<dbReference type="EMBL" id="DXBR01000040">
    <property type="protein sequence ID" value="HIZ39033.1"/>
    <property type="molecule type" value="Genomic_DNA"/>
</dbReference>